<evidence type="ECO:0000256" key="13">
    <source>
        <dbReference type="ARBA" id="ARBA00023002"/>
    </source>
</evidence>
<dbReference type="EC" id="1.3.5.1" evidence="3 21"/>
<gene>
    <name evidence="24" type="ORF">GCM10007916_06240</name>
</gene>
<evidence type="ECO:0000256" key="11">
    <source>
        <dbReference type="ARBA" id="ARBA00022723"/>
    </source>
</evidence>
<evidence type="ECO:0000256" key="3">
    <source>
        <dbReference type="ARBA" id="ARBA00012792"/>
    </source>
</evidence>
<proteinExistence type="inferred from homology"/>
<dbReference type="Gene3D" id="3.10.20.30">
    <property type="match status" value="1"/>
</dbReference>
<keyword evidence="18 21" id="KW-0003">3Fe-4S</keyword>
<dbReference type="PROSITE" id="PS00197">
    <property type="entry name" value="2FE2S_FER_1"/>
    <property type="match status" value="1"/>
</dbReference>
<dbReference type="InterPro" id="IPR012675">
    <property type="entry name" value="Beta-grasp_dom_sf"/>
</dbReference>
<evidence type="ECO:0000256" key="21">
    <source>
        <dbReference type="RuleBase" id="RU361237"/>
    </source>
</evidence>
<dbReference type="InterPro" id="IPR036010">
    <property type="entry name" value="2Fe-2S_ferredoxin-like_sf"/>
</dbReference>
<keyword evidence="11 21" id="KW-0479">Metal-binding</keyword>
<evidence type="ECO:0000256" key="9">
    <source>
        <dbReference type="ARBA" id="ARBA00022532"/>
    </source>
</evidence>
<evidence type="ECO:0000256" key="8">
    <source>
        <dbReference type="ARBA" id="ARBA00022519"/>
    </source>
</evidence>
<evidence type="ECO:0000256" key="2">
    <source>
        <dbReference type="ARBA" id="ARBA00009433"/>
    </source>
</evidence>
<keyword evidence="7 21" id="KW-0004">4Fe-4S</keyword>
<comment type="catalytic activity">
    <reaction evidence="19 21">
        <text>a menaquinone + succinate = a menaquinol + fumarate</text>
        <dbReference type="Rhea" id="RHEA:27834"/>
        <dbReference type="Rhea" id="RHEA-COMP:9537"/>
        <dbReference type="Rhea" id="RHEA-COMP:9539"/>
        <dbReference type="ChEBI" id="CHEBI:16374"/>
        <dbReference type="ChEBI" id="CHEBI:18151"/>
        <dbReference type="ChEBI" id="CHEBI:29806"/>
        <dbReference type="ChEBI" id="CHEBI:30031"/>
        <dbReference type="EC" id="1.3.5.1"/>
    </reaction>
</comment>
<comment type="caution">
    <text evidence="24">The sequence shown here is derived from an EMBL/GenBank/DDBJ whole genome shotgun (WGS) entry which is preliminary data.</text>
</comment>
<evidence type="ECO:0000313" key="24">
    <source>
        <dbReference type="EMBL" id="GLS89557.1"/>
    </source>
</evidence>
<dbReference type="InterPro" id="IPR004489">
    <property type="entry name" value="Succ_DH/fum_Rdtase_Fe-S"/>
</dbReference>
<feature type="domain" description="2Fe-2S ferredoxin-type" evidence="22">
    <location>
        <begin position="6"/>
        <end position="95"/>
    </location>
</feature>
<keyword evidence="15 21" id="KW-0411">Iron-sulfur</keyword>
<keyword evidence="10 21" id="KW-0001">2Fe-2S</keyword>
<evidence type="ECO:0000256" key="1">
    <source>
        <dbReference type="ARBA" id="ARBA00004515"/>
    </source>
</evidence>
<evidence type="ECO:0000259" key="22">
    <source>
        <dbReference type="PROSITE" id="PS51085"/>
    </source>
</evidence>
<dbReference type="EMBL" id="BSPQ01000001">
    <property type="protein sequence ID" value="GLS89557.1"/>
    <property type="molecule type" value="Genomic_DNA"/>
</dbReference>
<keyword evidence="9" id="KW-0816">Tricarboxylic acid cycle</keyword>
<keyword evidence="5" id="KW-0813">Transport</keyword>
<dbReference type="CDD" id="cd00207">
    <property type="entry name" value="fer2"/>
    <property type="match status" value="1"/>
</dbReference>
<protein>
    <recommendedName>
        <fullName evidence="4 21">Fumarate reductase iron-sulfur subunit</fullName>
        <ecNumber evidence="3 21">1.3.5.1</ecNumber>
    </recommendedName>
</protein>
<dbReference type="Pfam" id="PF13085">
    <property type="entry name" value="Fer2_3"/>
    <property type="match status" value="1"/>
</dbReference>
<evidence type="ECO:0000256" key="12">
    <source>
        <dbReference type="ARBA" id="ARBA00022982"/>
    </source>
</evidence>
<evidence type="ECO:0000256" key="15">
    <source>
        <dbReference type="ARBA" id="ARBA00023014"/>
    </source>
</evidence>
<dbReference type="PROSITE" id="PS00198">
    <property type="entry name" value="4FE4S_FER_1"/>
    <property type="match status" value="1"/>
</dbReference>
<dbReference type="NCBIfam" id="TIGR00384">
    <property type="entry name" value="dhsB"/>
    <property type="match status" value="1"/>
</dbReference>
<evidence type="ECO:0000256" key="17">
    <source>
        <dbReference type="ARBA" id="ARBA00023136"/>
    </source>
</evidence>
<evidence type="ECO:0000259" key="23">
    <source>
        <dbReference type="PROSITE" id="PS51379"/>
    </source>
</evidence>
<comment type="subcellular location">
    <subcellularLocation>
        <location evidence="1">Cell inner membrane</location>
        <topology evidence="1">Peripheral membrane protein</topology>
        <orientation evidence="1">Cytoplasmic side</orientation>
    </subcellularLocation>
</comment>
<evidence type="ECO:0000256" key="20">
    <source>
        <dbReference type="ARBA" id="ARBA00049220"/>
    </source>
</evidence>
<dbReference type="InterPro" id="IPR025192">
    <property type="entry name" value="Succ_DH/fum_Rdtase_N"/>
</dbReference>
<comment type="cofactor">
    <cofactor evidence="21">
        <name>[3Fe-4S] cluster</name>
        <dbReference type="ChEBI" id="CHEBI:21137"/>
    </cofactor>
    <text evidence="21">Binds 1 [3Fe-4S] cluster.</text>
</comment>
<accession>A0ABQ6DWP4</accession>
<keyword evidence="8" id="KW-0997">Cell inner membrane</keyword>
<dbReference type="InterPro" id="IPR017900">
    <property type="entry name" value="4Fe4S_Fe_S_CS"/>
</dbReference>
<evidence type="ECO:0000256" key="16">
    <source>
        <dbReference type="ARBA" id="ARBA00023075"/>
    </source>
</evidence>
<dbReference type="PROSITE" id="PS51085">
    <property type="entry name" value="2FE2S_FER_2"/>
    <property type="match status" value="1"/>
</dbReference>
<reference evidence="25" key="1">
    <citation type="journal article" date="2019" name="Int. J. Syst. Evol. Microbiol.">
        <title>The Global Catalogue of Microorganisms (GCM) 10K type strain sequencing project: providing services to taxonomists for standard genome sequencing and annotation.</title>
        <authorList>
            <consortium name="The Broad Institute Genomics Platform"/>
            <consortium name="The Broad Institute Genome Sequencing Center for Infectious Disease"/>
            <person name="Wu L."/>
            <person name="Ma J."/>
        </authorList>
    </citation>
    <scope>NUCLEOTIDE SEQUENCE [LARGE SCALE GENOMIC DNA]</scope>
    <source>
        <strain evidence="25">NBRC 103166</strain>
    </source>
</reference>
<dbReference type="Gene3D" id="1.10.1060.10">
    <property type="entry name" value="Alpha-helical ferredoxin"/>
    <property type="match status" value="1"/>
</dbReference>
<evidence type="ECO:0000256" key="18">
    <source>
        <dbReference type="ARBA" id="ARBA00023291"/>
    </source>
</evidence>
<evidence type="ECO:0000256" key="4">
    <source>
        <dbReference type="ARBA" id="ARBA00017261"/>
    </source>
</evidence>
<dbReference type="PANTHER" id="PTHR43551">
    <property type="entry name" value="FUMARATE REDUCTASE IRON-SULFUR SUBUNIT"/>
    <property type="match status" value="1"/>
</dbReference>
<evidence type="ECO:0000256" key="6">
    <source>
        <dbReference type="ARBA" id="ARBA00022475"/>
    </source>
</evidence>
<evidence type="ECO:0000256" key="7">
    <source>
        <dbReference type="ARBA" id="ARBA00022485"/>
    </source>
</evidence>
<dbReference type="InterPro" id="IPR006058">
    <property type="entry name" value="2Fe2S_fd_BS"/>
</dbReference>
<keyword evidence="25" id="KW-1185">Reference proteome</keyword>
<organism evidence="24 25">
    <name type="scientific">Psychromonas marina</name>
    <dbReference type="NCBI Taxonomy" id="88364"/>
    <lineage>
        <taxon>Bacteria</taxon>
        <taxon>Pseudomonadati</taxon>
        <taxon>Pseudomonadota</taxon>
        <taxon>Gammaproteobacteria</taxon>
        <taxon>Alteromonadales</taxon>
        <taxon>Psychromonadaceae</taxon>
        <taxon>Psychromonas</taxon>
    </lineage>
</organism>
<dbReference type="InterPro" id="IPR009051">
    <property type="entry name" value="Helical_ferredxn"/>
</dbReference>
<dbReference type="PANTHER" id="PTHR43551:SF2">
    <property type="entry name" value="FUMARATE REDUCTASE IRON-SULFUR SUBUNIT"/>
    <property type="match status" value="1"/>
</dbReference>
<comment type="catalytic activity">
    <reaction evidence="20">
        <text>a quinone + succinate = fumarate + a quinol</text>
        <dbReference type="Rhea" id="RHEA:40523"/>
        <dbReference type="ChEBI" id="CHEBI:24646"/>
        <dbReference type="ChEBI" id="CHEBI:29806"/>
        <dbReference type="ChEBI" id="CHEBI:30031"/>
        <dbReference type="ChEBI" id="CHEBI:132124"/>
        <dbReference type="EC" id="1.3.5.1"/>
    </reaction>
</comment>
<dbReference type="Proteomes" id="UP001157353">
    <property type="component" value="Unassembled WGS sequence"/>
</dbReference>
<keyword evidence="6" id="KW-1003">Cell membrane</keyword>
<dbReference type="SUPFAM" id="SSF54292">
    <property type="entry name" value="2Fe-2S ferredoxin-like"/>
    <property type="match status" value="1"/>
</dbReference>
<dbReference type="InterPro" id="IPR001041">
    <property type="entry name" value="2Fe-2S_ferredoxin-type"/>
</dbReference>
<comment type="cofactor">
    <cofactor evidence="21">
        <name>[4Fe-4S] cluster</name>
        <dbReference type="ChEBI" id="CHEBI:49883"/>
    </cofactor>
    <text evidence="21">Binds 1 [4Fe-4S] cluster.</text>
</comment>
<comment type="similarity">
    <text evidence="2 21">Belongs to the succinate dehydrogenase/fumarate reductase iron-sulfur protein family.</text>
</comment>
<dbReference type="NCBIfam" id="NF004616">
    <property type="entry name" value="PRK05950.1"/>
    <property type="match status" value="1"/>
</dbReference>
<comment type="cofactor">
    <cofactor evidence="21">
        <name>[2Fe-2S] cluster</name>
        <dbReference type="ChEBI" id="CHEBI:190135"/>
    </cofactor>
    <text evidence="21">Binds 1 [2Fe-2S] cluster.</text>
</comment>
<dbReference type="NCBIfam" id="NF009051">
    <property type="entry name" value="PRK12385.1"/>
    <property type="match status" value="1"/>
</dbReference>
<keyword evidence="13" id="KW-0560">Oxidoreductase</keyword>
<sequence length="250" mass="28392">MNQKIIEIDILRYRPEEDDHPFTQTFDVPYSADMSILEALQYIKDHLDSSISFRWSCRMAICGSCGLMVNGVPKLGCKAFLRDYFPKRISLEPLANFPIERDLVVVMDDFINKLEEIKPYIIPEKNEAGDKKCLSEGAYKQTPEQMEKYRQFSMCINCGLCYAACPQYALDKKFIGPAALTLLARYNRDNRDAGSAERMKIVNQEEGVWGCTFVGYCSVVCPKGVDPAAAIQLLKVESSKDYLIGMFKPE</sequence>
<keyword evidence="14 21" id="KW-0408">Iron</keyword>
<keyword evidence="17" id="KW-0472">Membrane</keyword>
<keyword evidence="12" id="KW-0249">Electron transport</keyword>
<dbReference type="InterPro" id="IPR017896">
    <property type="entry name" value="4Fe4S_Fe-S-bd"/>
</dbReference>
<evidence type="ECO:0000256" key="10">
    <source>
        <dbReference type="ARBA" id="ARBA00022714"/>
    </source>
</evidence>
<evidence type="ECO:0000313" key="25">
    <source>
        <dbReference type="Proteomes" id="UP001157353"/>
    </source>
</evidence>
<dbReference type="RefSeq" id="WP_284202670.1">
    <property type="nucleotide sequence ID" value="NZ_BSPQ01000001.1"/>
</dbReference>
<evidence type="ECO:0000256" key="14">
    <source>
        <dbReference type="ARBA" id="ARBA00023004"/>
    </source>
</evidence>
<evidence type="ECO:0000256" key="5">
    <source>
        <dbReference type="ARBA" id="ARBA00022448"/>
    </source>
</evidence>
<dbReference type="PROSITE" id="PS51379">
    <property type="entry name" value="4FE4S_FER_2"/>
    <property type="match status" value="1"/>
</dbReference>
<evidence type="ECO:0000256" key="19">
    <source>
        <dbReference type="ARBA" id="ARBA00034412"/>
    </source>
</evidence>
<feature type="domain" description="4Fe-4S ferredoxin-type" evidence="23">
    <location>
        <begin position="146"/>
        <end position="175"/>
    </location>
</feature>
<dbReference type="SUPFAM" id="SSF46548">
    <property type="entry name" value="alpha-helical ferredoxin"/>
    <property type="match status" value="1"/>
</dbReference>
<dbReference type="Pfam" id="PF13183">
    <property type="entry name" value="Fer4_8"/>
    <property type="match status" value="1"/>
</dbReference>
<name>A0ABQ6DWP4_9GAMM</name>
<keyword evidence="16" id="KW-0830">Ubiquinone</keyword>